<protein>
    <submittedName>
        <fullName evidence="2">Uncharacterized protein</fullName>
    </submittedName>
</protein>
<gene>
    <name evidence="2" type="ORF">QM524_21700</name>
</gene>
<feature type="transmembrane region" description="Helical" evidence="1">
    <location>
        <begin position="6"/>
        <end position="23"/>
    </location>
</feature>
<dbReference type="Proteomes" id="UP001236507">
    <property type="component" value="Unassembled WGS sequence"/>
</dbReference>
<comment type="caution">
    <text evidence="2">The sequence shown here is derived from an EMBL/GenBank/DDBJ whole genome shotgun (WGS) entry which is preliminary data.</text>
</comment>
<reference evidence="2 3" key="1">
    <citation type="submission" date="2023-05" db="EMBL/GenBank/DDBJ databases">
        <title>Novel species of genus Flectobacillus isolated from stream in China.</title>
        <authorList>
            <person name="Lu H."/>
        </authorList>
    </citation>
    <scope>NUCLEOTIDE SEQUENCE [LARGE SCALE GENOMIC DNA]</scope>
    <source>
        <strain evidence="2 3">KCTC 42575</strain>
    </source>
</reference>
<keyword evidence="3" id="KW-1185">Reference proteome</keyword>
<accession>A0ABT6YFC7</accession>
<keyword evidence="1" id="KW-1133">Transmembrane helix</keyword>
<dbReference type="RefSeq" id="WP_283346200.1">
    <property type="nucleotide sequence ID" value="NZ_JASHIF010000023.1"/>
</dbReference>
<evidence type="ECO:0000313" key="2">
    <source>
        <dbReference type="EMBL" id="MDI9861851.1"/>
    </source>
</evidence>
<organism evidence="2 3">
    <name type="scientific">Flectobacillus roseus</name>
    <dbReference type="NCBI Taxonomy" id="502259"/>
    <lineage>
        <taxon>Bacteria</taxon>
        <taxon>Pseudomonadati</taxon>
        <taxon>Bacteroidota</taxon>
        <taxon>Cytophagia</taxon>
        <taxon>Cytophagales</taxon>
        <taxon>Flectobacillaceae</taxon>
        <taxon>Flectobacillus</taxon>
    </lineage>
</organism>
<sequence length="158" mass="18668">MKKKIIITLMTMAITIFCFYKLGRLFSPGSYPYAEVYEMDISSPLLIGNIKKFRKKNPTFDISSKIGLTDSFIGEGNDWIMCYFYYEKENQIVATWVREVDRDHCLFALVSLNDGIELGKWKDVNYDYGFFDSIKQRNKFEERILKPLGVNYKRHSFF</sequence>
<name>A0ABT6YFC7_9BACT</name>
<evidence type="ECO:0000313" key="3">
    <source>
        <dbReference type="Proteomes" id="UP001236507"/>
    </source>
</evidence>
<proteinExistence type="predicted"/>
<dbReference type="EMBL" id="JASHIF010000023">
    <property type="protein sequence ID" value="MDI9861851.1"/>
    <property type="molecule type" value="Genomic_DNA"/>
</dbReference>
<keyword evidence="1" id="KW-0812">Transmembrane</keyword>
<keyword evidence="1" id="KW-0472">Membrane</keyword>
<evidence type="ECO:0000256" key="1">
    <source>
        <dbReference type="SAM" id="Phobius"/>
    </source>
</evidence>